<dbReference type="PROSITE" id="PS50892">
    <property type="entry name" value="V_SNARE"/>
    <property type="match status" value="1"/>
</dbReference>
<name>A0A915DRL9_9BILA</name>
<feature type="domain" description="V-SNARE coiled-coil homology" evidence="10">
    <location>
        <begin position="15"/>
        <end position="75"/>
    </location>
</feature>
<dbReference type="GO" id="GO:0005737">
    <property type="term" value="C:cytoplasm"/>
    <property type="evidence" value="ECO:0007669"/>
    <property type="project" value="UniProtKB-ARBA"/>
</dbReference>
<dbReference type="GO" id="GO:0015031">
    <property type="term" value="P:protein transport"/>
    <property type="evidence" value="ECO:0007669"/>
    <property type="project" value="UniProtKB-KW"/>
</dbReference>
<evidence type="ECO:0000256" key="8">
    <source>
        <dbReference type="PROSITE-ProRule" id="PRU00290"/>
    </source>
</evidence>
<keyword evidence="8" id="KW-0175">Coiled coil</keyword>
<dbReference type="GO" id="GO:0012505">
    <property type="term" value="C:endomembrane system"/>
    <property type="evidence" value="ECO:0007669"/>
    <property type="project" value="UniProtKB-SubCell"/>
</dbReference>
<evidence type="ECO:0000256" key="3">
    <source>
        <dbReference type="ARBA" id="ARBA00022692"/>
    </source>
</evidence>
<dbReference type="PANTHER" id="PTHR45701">
    <property type="entry name" value="SYNAPTOBREVIN FAMILY MEMBER"/>
    <property type="match status" value="1"/>
</dbReference>
<dbReference type="Proteomes" id="UP000887574">
    <property type="component" value="Unplaced"/>
</dbReference>
<evidence type="ECO:0000256" key="2">
    <source>
        <dbReference type="ARBA" id="ARBA00022448"/>
    </source>
</evidence>
<dbReference type="Pfam" id="PF00957">
    <property type="entry name" value="Synaptobrevin"/>
    <property type="match status" value="1"/>
</dbReference>
<evidence type="ECO:0000256" key="7">
    <source>
        <dbReference type="ARBA" id="ARBA00046280"/>
    </source>
</evidence>
<keyword evidence="4" id="KW-0653">Protein transport</keyword>
<dbReference type="FunFam" id="1.20.5.110:FF:000004">
    <property type="entry name" value="Vesicle-associated membrane protein 7"/>
    <property type="match status" value="1"/>
</dbReference>
<feature type="transmembrane region" description="Helical" evidence="9">
    <location>
        <begin position="76"/>
        <end position="98"/>
    </location>
</feature>
<evidence type="ECO:0000256" key="5">
    <source>
        <dbReference type="ARBA" id="ARBA00022989"/>
    </source>
</evidence>
<keyword evidence="6 9" id="KW-0472">Membrane</keyword>
<organism evidence="11 12">
    <name type="scientific">Ditylenchus dipsaci</name>
    <dbReference type="NCBI Taxonomy" id="166011"/>
    <lineage>
        <taxon>Eukaryota</taxon>
        <taxon>Metazoa</taxon>
        <taxon>Ecdysozoa</taxon>
        <taxon>Nematoda</taxon>
        <taxon>Chromadorea</taxon>
        <taxon>Rhabditida</taxon>
        <taxon>Tylenchina</taxon>
        <taxon>Tylenchomorpha</taxon>
        <taxon>Sphaerularioidea</taxon>
        <taxon>Anguinidae</taxon>
        <taxon>Anguininae</taxon>
        <taxon>Ditylenchus</taxon>
    </lineage>
</organism>
<dbReference type="InterPro" id="IPR016444">
    <property type="entry name" value="Synaptobrevin/VAMP"/>
</dbReference>
<dbReference type="PIRSF" id="PIRSF005409">
    <property type="entry name" value="Synaptobrevin_euk"/>
    <property type="match status" value="1"/>
</dbReference>
<dbReference type="InterPro" id="IPR042855">
    <property type="entry name" value="V_SNARE_CC"/>
</dbReference>
<dbReference type="InterPro" id="IPR001388">
    <property type="entry name" value="Synaptobrevin-like"/>
</dbReference>
<keyword evidence="2" id="KW-0813">Transport</keyword>
<sequence>MAKEYRSNNKVADNKVAELRVQVDDIRSVMSDNVLKILERGERLQNLDSRADALHASSQEFQTTARRMQNKMWWDNMKWVLILGFMGLLILLFIYASIVY</sequence>
<evidence type="ECO:0000256" key="9">
    <source>
        <dbReference type="SAM" id="Phobius"/>
    </source>
</evidence>
<evidence type="ECO:0000256" key="4">
    <source>
        <dbReference type="ARBA" id="ARBA00022927"/>
    </source>
</evidence>
<dbReference type="GO" id="GO:0016020">
    <property type="term" value="C:membrane"/>
    <property type="evidence" value="ECO:0007669"/>
    <property type="project" value="InterPro"/>
</dbReference>
<evidence type="ECO:0000256" key="6">
    <source>
        <dbReference type="ARBA" id="ARBA00023136"/>
    </source>
</evidence>
<evidence type="ECO:0000256" key="1">
    <source>
        <dbReference type="ARBA" id="ARBA00008025"/>
    </source>
</evidence>
<keyword evidence="3 9" id="KW-0812">Transmembrane</keyword>
<dbReference type="SUPFAM" id="SSF58038">
    <property type="entry name" value="SNARE fusion complex"/>
    <property type="match status" value="1"/>
</dbReference>
<evidence type="ECO:0000313" key="11">
    <source>
        <dbReference type="Proteomes" id="UP000887574"/>
    </source>
</evidence>
<comment type="subcellular location">
    <subcellularLocation>
        <location evidence="7">Endomembrane system</location>
        <topology evidence="7">Single-pass type IV membrane protein</topology>
    </subcellularLocation>
</comment>
<dbReference type="WBParaSite" id="jg22184">
    <property type="protein sequence ID" value="jg22184"/>
    <property type="gene ID" value="jg22184"/>
</dbReference>
<protein>
    <submittedName>
        <fullName evidence="12">V-SNARE coiled-coil homology domain-containing protein</fullName>
    </submittedName>
</protein>
<reference evidence="12" key="1">
    <citation type="submission" date="2022-11" db="UniProtKB">
        <authorList>
            <consortium name="WormBaseParasite"/>
        </authorList>
    </citation>
    <scope>IDENTIFICATION</scope>
</reference>
<proteinExistence type="inferred from homology"/>
<keyword evidence="5 9" id="KW-1133">Transmembrane helix</keyword>
<dbReference type="Gene3D" id="1.20.5.110">
    <property type="match status" value="1"/>
</dbReference>
<evidence type="ECO:0000313" key="12">
    <source>
        <dbReference type="WBParaSite" id="jg22184"/>
    </source>
</evidence>
<comment type="similarity">
    <text evidence="1">Belongs to the synaptobrevin family.</text>
</comment>
<dbReference type="GO" id="GO:0016192">
    <property type="term" value="P:vesicle-mediated transport"/>
    <property type="evidence" value="ECO:0007669"/>
    <property type="project" value="InterPro"/>
</dbReference>
<accession>A0A915DRL9</accession>
<dbReference type="AlphaFoldDB" id="A0A915DRL9"/>
<keyword evidence="11" id="KW-1185">Reference proteome</keyword>
<dbReference type="PRINTS" id="PR00219">
    <property type="entry name" value="SYNAPTOBREVN"/>
</dbReference>
<evidence type="ECO:0000259" key="10">
    <source>
        <dbReference type="PROSITE" id="PS50892"/>
    </source>
</evidence>